<evidence type="ECO:0000256" key="3">
    <source>
        <dbReference type="ARBA" id="ARBA00022989"/>
    </source>
</evidence>
<dbReference type="InterPro" id="IPR008217">
    <property type="entry name" value="Ccc1_fam"/>
</dbReference>
<dbReference type="PANTHER" id="PTHR31851">
    <property type="entry name" value="FE(2+)/MN(2+) TRANSPORTER PCL1"/>
    <property type="match status" value="1"/>
</dbReference>
<dbReference type="STRING" id="1798664.A3C93_06480"/>
<evidence type="ECO:0000256" key="5">
    <source>
        <dbReference type="SAM" id="Phobius"/>
    </source>
</evidence>
<evidence type="ECO:0000313" key="6">
    <source>
        <dbReference type="EMBL" id="OGZ11149.1"/>
    </source>
</evidence>
<feature type="transmembrane region" description="Helical" evidence="5">
    <location>
        <begin position="160"/>
        <end position="180"/>
    </location>
</feature>
<gene>
    <name evidence="6" type="ORF">A3C93_06480</name>
</gene>
<name>A0A1G2DC01_9BACT</name>
<evidence type="ECO:0000256" key="4">
    <source>
        <dbReference type="ARBA" id="ARBA00023136"/>
    </source>
</evidence>
<dbReference type="GO" id="GO:0030026">
    <property type="term" value="P:intracellular manganese ion homeostasis"/>
    <property type="evidence" value="ECO:0007669"/>
    <property type="project" value="InterPro"/>
</dbReference>
<evidence type="ECO:0000256" key="1">
    <source>
        <dbReference type="ARBA" id="ARBA00004127"/>
    </source>
</evidence>
<feature type="transmembrane region" description="Helical" evidence="5">
    <location>
        <begin position="128"/>
        <end position="148"/>
    </location>
</feature>
<dbReference type="Pfam" id="PF01988">
    <property type="entry name" value="VIT1"/>
    <property type="match status" value="2"/>
</dbReference>
<organism evidence="6 7">
    <name type="scientific">Candidatus Lloydbacteria bacterium RIFCSPHIGHO2_02_FULL_54_17</name>
    <dbReference type="NCBI Taxonomy" id="1798664"/>
    <lineage>
        <taxon>Bacteria</taxon>
        <taxon>Candidatus Lloydiibacteriota</taxon>
    </lineage>
</organism>
<proteinExistence type="predicted"/>
<accession>A0A1G2DC01</accession>
<evidence type="ECO:0000313" key="7">
    <source>
        <dbReference type="Proteomes" id="UP000178636"/>
    </source>
</evidence>
<keyword evidence="2 5" id="KW-0812">Transmembrane</keyword>
<feature type="transmembrane region" description="Helical" evidence="5">
    <location>
        <begin position="58"/>
        <end position="79"/>
    </location>
</feature>
<dbReference type="Proteomes" id="UP000178636">
    <property type="component" value="Unassembled WGS sequence"/>
</dbReference>
<dbReference type="EMBL" id="MHLO01000037">
    <property type="protein sequence ID" value="OGZ11149.1"/>
    <property type="molecule type" value="Genomic_DNA"/>
</dbReference>
<feature type="transmembrane region" description="Helical" evidence="5">
    <location>
        <begin position="99"/>
        <end position="122"/>
    </location>
</feature>
<dbReference type="GO" id="GO:0005384">
    <property type="term" value="F:manganese ion transmembrane transporter activity"/>
    <property type="evidence" value="ECO:0007669"/>
    <property type="project" value="InterPro"/>
</dbReference>
<dbReference type="GO" id="GO:0012505">
    <property type="term" value="C:endomembrane system"/>
    <property type="evidence" value="ECO:0007669"/>
    <property type="project" value="UniProtKB-SubCell"/>
</dbReference>
<protein>
    <recommendedName>
        <fullName evidence="8">VIT family protein</fullName>
    </recommendedName>
</protein>
<dbReference type="CDD" id="cd01059">
    <property type="entry name" value="CCC1_like"/>
    <property type="match status" value="1"/>
</dbReference>
<reference evidence="6 7" key="1">
    <citation type="journal article" date="2016" name="Nat. Commun.">
        <title>Thousands of microbial genomes shed light on interconnected biogeochemical processes in an aquifer system.</title>
        <authorList>
            <person name="Anantharaman K."/>
            <person name="Brown C.T."/>
            <person name="Hug L.A."/>
            <person name="Sharon I."/>
            <person name="Castelle C.J."/>
            <person name="Probst A.J."/>
            <person name="Thomas B.C."/>
            <person name="Singh A."/>
            <person name="Wilkins M.J."/>
            <person name="Karaoz U."/>
            <person name="Brodie E.L."/>
            <person name="Williams K.H."/>
            <person name="Hubbard S.S."/>
            <person name="Banfield J.F."/>
        </authorList>
    </citation>
    <scope>NUCLEOTIDE SEQUENCE [LARGE SCALE GENOMIC DNA]</scope>
</reference>
<evidence type="ECO:0008006" key="8">
    <source>
        <dbReference type="Google" id="ProtNLM"/>
    </source>
</evidence>
<dbReference type="AlphaFoldDB" id="A0A1G2DC01"/>
<comment type="subcellular location">
    <subcellularLocation>
        <location evidence="1">Endomembrane system</location>
        <topology evidence="1">Multi-pass membrane protein</topology>
    </subcellularLocation>
</comment>
<evidence type="ECO:0000256" key="2">
    <source>
        <dbReference type="ARBA" id="ARBA00022692"/>
    </source>
</evidence>
<feature type="transmembrane region" description="Helical" evidence="5">
    <location>
        <begin position="30"/>
        <end position="52"/>
    </location>
</feature>
<comment type="caution">
    <text evidence="6">The sequence shown here is derived from an EMBL/GenBank/DDBJ whole genome shotgun (WGS) entry which is preliminary data.</text>
</comment>
<sequence>MISFFQTGAYNTRMFGNMTREKIDSLFRNFVFGVEDSLVSTVGLLSGVAAAGEPSKTIILAGVVLIFVEAFSMGIGSLLSDNSVRELDNKEGIPLSRSLSGGVTMFVSYFITGFIPLAPYLFLSRDVAFPTSILASLVALALLGIFSARVAHISVVKKAIQMVVLGGSAIALGVLVGYVIN</sequence>
<keyword evidence="4 5" id="KW-0472">Membrane</keyword>
<keyword evidence="3 5" id="KW-1133">Transmembrane helix</keyword>